<organism evidence="1 2">
    <name type="scientific">Isoptericola chiayiensis</name>
    <dbReference type="NCBI Taxonomy" id="579446"/>
    <lineage>
        <taxon>Bacteria</taxon>
        <taxon>Bacillati</taxon>
        <taxon>Actinomycetota</taxon>
        <taxon>Actinomycetes</taxon>
        <taxon>Micrococcales</taxon>
        <taxon>Promicromonosporaceae</taxon>
        <taxon>Isoptericola</taxon>
    </lineage>
</organism>
<dbReference type="EMBL" id="BAABID010000017">
    <property type="protein sequence ID" value="GAA4735382.1"/>
    <property type="molecule type" value="Genomic_DNA"/>
</dbReference>
<dbReference type="RefSeq" id="WP_172152973.1">
    <property type="nucleotide sequence ID" value="NZ_BAABID010000017.1"/>
</dbReference>
<reference evidence="2" key="1">
    <citation type="journal article" date="2019" name="Int. J. Syst. Evol. Microbiol.">
        <title>The Global Catalogue of Microorganisms (GCM) 10K type strain sequencing project: providing services to taxonomists for standard genome sequencing and annotation.</title>
        <authorList>
            <consortium name="The Broad Institute Genomics Platform"/>
            <consortium name="The Broad Institute Genome Sequencing Center for Infectious Disease"/>
            <person name="Wu L."/>
            <person name="Ma J."/>
        </authorList>
    </citation>
    <scope>NUCLEOTIDE SEQUENCE [LARGE SCALE GENOMIC DNA]</scope>
    <source>
        <strain evidence="2">JCM 18063</strain>
    </source>
</reference>
<name>A0ABP8YQH9_9MICO</name>
<comment type="caution">
    <text evidence="1">The sequence shown here is derived from an EMBL/GenBank/DDBJ whole genome shotgun (WGS) entry which is preliminary data.</text>
</comment>
<accession>A0ABP8YQH9</accession>
<evidence type="ECO:0000313" key="1">
    <source>
        <dbReference type="EMBL" id="GAA4735382.1"/>
    </source>
</evidence>
<sequence>MRVVDPTAQDVDAVELLLADDGGYSRRVLGRAPRRHDAVERVARWPEISRLRLAVVDTNRDVAAPFWRALGYEPTGDVTPFESGSVRSTARIWARPAARR</sequence>
<evidence type="ECO:0008006" key="3">
    <source>
        <dbReference type="Google" id="ProtNLM"/>
    </source>
</evidence>
<evidence type="ECO:0000313" key="2">
    <source>
        <dbReference type="Proteomes" id="UP001500956"/>
    </source>
</evidence>
<dbReference type="Proteomes" id="UP001500956">
    <property type="component" value="Unassembled WGS sequence"/>
</dbReference>
<protein>
    <recommendedName>
        <fullName evidence="3">N-acetyltransferase domain-containing protein</fullName>
    </recommendedName>
</protein>
<keyword evidence="2" id="KW-1185">Reference proteome</keyword>
<proteinExistence type="predicted"/>
<gene>
    <name evidence="1" type="ORF">GCM10023216_30360</name>
</gene>